<dbReference type="HOGENOM" id="CLU_040161_0_0_12"/>
<dbReference type="Proteomes" id="UP000016183">
    <property type="component" value="Unassembled WGS sequence"/>
</dbReference>
<dbReference type="PANTHER" id="PTHR32060:SF30">
    <property type="entry name" value="CARBOXY-TERMINAL PROCESSING PROTEASE CTPA"/>
    <property type="match status" value="1"/>
</dbReference>
<dbReference type="SUPFAM" id="SSF52096">
    <property type="entry name" value="ClpP/crotonase"/>
    <property type="match status" value="1"/>
</dbReference>
<dbReference type="EMBL" id="AGDZ01000005">
    <property type="protein sequence ID" value="EMB27712.1"/>
    <property type="molecule type" value="Genomic_DNA"/>
</dbReference>
<evidence type="ECO:0000313" key="2">
    <source>
        <dbReference type="EMBL" id="EMB27712.1"/>
    </source>
</evidence>
<organism evidence="2 3">
    <name type="scientific">Treponema denticola SP33</name>
    <dbReference type="NCBI Taxonomy" id="999437"/>
    <lineage>
        <taxon>Bacteria</taxon>
        <taxon>Pseudomonadati</taxon>
        <taxon>Spirochaetota</taxon>
        <taxon>Spirochaetia</taxon>
        <taxon>Spirochaetales</taxon>
        <taxon>Treponemataceae</taxon>
        <taxon>Treponema</taxon>
    </lineage>
</organism>
<dbReference type="GO" id="GO:0004175">
    <property type="term" value="F:endopeptidase activity"/>
    <property type="evidence" value="ECO:0007669"/>
    <property type="project" value="TreeGrafter"/>
</dbReference>
<dbReference type="PATRIC" id="fig|999437.3.peg.152"/>
<dbReference type="InterPro" id="IPR029045">
    <property type="entry name" value="ClpP/crotonase-like_dom_sf"/>
</dbReference>
<dbReference type="Pfam" id="PF03572">
    <property type="entry name" value="Peptidase_S41"/>
    <property type="match status" value="1"/>
</dbReference>
<name>M2BRJ7_TREDN</name>
<dbReference type="PANTHER" id="PTHR32060">
    <property type="entry name" value="TAIL-SPECIFIC PROTEASE"/>
    <property type="match status" value="1"/>
</dbReference>
<proteinExistence type="predicted"/>
<accession>M2BRJ7</accession>
<dbReference type="Gene3D" id="3.90.226.10">
    <property type="entry name" value="2-enoyl-CoA Hydratase, Chain A, domain 1"/>
    <property type="match status" value="1"/>
</dbReference>
<dbReference type="AlphaFoldDB" id="M2BRJ7"/>
<dbReference type="GO" id="GO:0030288">
    <property type="term" value="C:outer membrane-bounded periplasmic space"/>
    <property type="evidence" value="ECO:0007669"/>
    <property type="project" value="TreeGrafter"/>
</dbReference>
<dbReference type="GO" id="GO:0006508">
    <property type="term" value="P:proteolysis"/>
    <property type="evidence" value="ECO:0007669"/>
    <property type="project" value="InterPro"/>
</dbReference>
<comment type="caution">
    <text evidence="2">The sequence shown here is derived from an EMBL/GenBank/DDBJ whole genome shotgun (WGS) entry which is preliminary data.</text>
</comment>
<dbReference type="OrthoDB" id="1653205at2"/>
<dbReference type="GO" id="GO:0008236">
    <property type="term" value="F:serine-type peptidase activity"/>
    <property type="evidence" value="ECO:0007669"/>
    <property type="project" value="InterPro"/>
</dbReference>
<feature type="domain" description="Tail specific protease" evidence="1">
    <location>
        <begin position="176"/>
        <end position="390"/>
    </location>
</feature>
<dbReference type="Gene3D" id="3.30.750.44">
    <property type="match status" value="1"/>
</dbReference>
<dbReference type="GO" id="GO:0007165">
    <property type="term" value="P:signal transduction"/>
    <property type="evidence" value="ECO:0007669"/>
    <property type="project" value="TreeGrafter"/>
</dbReference>
<evidence type="ECO:0000259" key="1">
    <source>
        <dbReference type="Pfam" id="PF03572"/>
    </source>
</evidence>
<gene>
    <name evidence="2" type="ORF">HMPREF9733_00154</name>
</gene>
<protein>
    <recommendedName>
        <fullName evidence="1">Tail specific protease domain-containing protein</fullName>
    </recommendedName>
</protein>
<sequence length="413" mass="47575">MTRKRIVFCVLCLYCLFTSLTCKKEEKPKTIHELQKLDLSQKEKDEDYEFFWGVIKEGFPFTEVLERNGVDLKKIKEEWYPKLKDIETKSQYLTFYGELCAEITQNKPVGHLHPIDYRYYNKVYKTYYPCVNKDGTENELIKDFYSAQPSGAWVRTIWNDVQRIEGITTYIVEEGKIACLRIDSFSITDQEKRKKFLDDVKVFLEKTKDHKHLIIDITRNGGGDKYFWMYITGLLLKDNAAFYRYGLYTENKYTKELLEYIFKIGNIEIINKDKIPNVKNANTAHKNGCKIRETIKKIDGITNSIDERKIWLLVSSKSHSAADQFAGFCRQTGFATVVGENTAGAGMSVIGPLPIPLPKSGALILFDSTYALNTEGMSNTEFGTAPDIHVKDGQVPMQACMEAIREYDAKEKK</sequence>
<dbReference type="InterPro" id="IPR005151">
    <property type="entry name" value="Tail-specific_protease"/>
</dbReference>
<reference evidence="2 3" key="1">
    <citation type="submission" date="2012-01" db="EMBL/GenBank/DDBJ databases">
        <title>The Genome Sequence of Treponema denticola SP33.</title>
        <authorList>
            <consortium name="The Broad Institute Genome Sequencing Platform"/>
            <person name="Earl A."/>
            <person name="Ward D."/>
            <person name="Feldgarden M."/>
            <person name="Gevers D."/>
            <person name="Blanton J.M."/>
            <person name="Fenno C.J."/>
            <person name="Baranova O.V."/>
            <person name="Mathney J."/>
            <person name="Dewhirst F.E."/>
            <person name="Izard J."/>
            <person name="Young S.K."/>
            <person name="Zeng Q."/>
            <person name="Gargeya S."/>
            <person name="Fitzgerald M."/>
            <person name="Haas B."/>
            <person name="Abouelleil A."/>
            <person name="Alvarado L."/>
            <person name="Arachchi H.M."/>
            <person name="Berlin A."/>
            <person name="Chapman S.B."/>
            <person name="Gearin G."/>
            <person name="Goldberg J."/>
            <person name="Griggs A."/>
            <person name="Gujja S."/>
            <person name="Hansen M."/>
            <person name="Heiman D."/>
            <person name="Howarth C."/>
            <person name="Larimer J."/>
            <person name="Lui A."/>
            <person name="MacDonald P.J.P."/>
            <person name="McCowen C."/>
            <person name="Montmayeur A."/>
            <person name="Murphy C."/>
            <person name="Neiman D."/>
            <person name="Pearson M."/>
            <person name="Priest M."/>
            <person name="Roberts A."/>
            <person name="Saif S."/>
            <person name="Shea T."/>
            <person name="Sisk P."/>
            <person name="Stolte C."/>
            <person name="Sykes S."/>
            <person name="Wortman J."/>
            <person name="Nusbaum C."/>
            <person name="Birren B."/>
        </authorList>
    </citation>
    <scope>NUCLEOTIDE SEQUENCE [LARGE SCALE GENOMIC DNA]</scope>
    <source>
        <strain evidence="2 3">SP33</strain>
    </source>
</reference>
<evidence type="ECO:0000313" key="3">
    <source>
        <dbReference type="Proteomes" id="UP000016183"/>
    </source>
</evidence>
<dbReference type="RefSeq" id="WP_010692420.1">
    <property type="nucleotide sequence ID" value="NZ_KB442453.1"/>
</dbReference>